<dbReference type="SUPFAM" id="SSF81606">
    <property type="entry name" value="PP2C-like"/>
    <property type="match status" value="1"/>
</dbReference>
<dbReference type="Proteomes" id="UP000028341">
    <property type="component" value="Unassembled WGS sequence"/>
</dbReference>
<protein>
    <submittedName>
        <fullName evidence="4">Phosphatase</fullName>
    </submittedName>
</protein>
<dbReference type="InterPro" id="IPR036457">
    <property type="entry name" value="PPM-type-like_dom_sf"/>
</dbReference>
<evidence type="ECO:0000256" key="1">
    <source>
        <dbReference type="ARBA" id="ARBA00022801"/>
    </source>
</evidence>
<dbReference type="SUPFAM" id="SSF55785">
    <property type="entry name" value="PYP-like sensor domain (PAS domain)"/>
    <property type="match status" value="1"/>
</dbReference>
<dbReference type="GO" id="GO:0016791">
    <property type="term" value="F:phosphatase activity"/>
    <property type="evidence" value="ECO:0007669"/>
    <property type="project" value="TreeGrafter"/>
</dbReference>
<dbReference type="InterPro" id="IPR052016">
    <property type="entry name" value="Bact_Sigma-Reg"/>
</dbReference>
<dbReference type="STRING" id="55952.BU52_27600"/>
<dbReference type="Pfam" id="PF07228">
    <property type="entry name" value="SpoIIE"/>
    <property type="match status" value="1"/>
</dbReference>
<feature type="compositionally biased region" description="Pro residues" evidence="2">
    <location>
        <begin position="79"/>
        <end position="92"/>
    </location>
</feature>
<evidence type="ECO:0000259" key="3">
    <source>
        <dbReference type="PROSITE" id="PS50113"/>
    </source>
</evidence>
<sequence>MPSHLSADRPAAQPPGHGPVDALISQTRRLKGDVDAVRRGTPADGTDPRERWRRALYDLALHHLDDLDQHLAQLRDDPPTAPGPSGPGPAVPPRHESLLSRVGSAEWNLLTDEVSWSGELYRILGRDPAAPPLTLDELPSLVLDEDRPGLTAMVTGCLVDARPIDGEFRVRRPDDGVRTVHMMGEPVLGADGSTASMWAVLRDISELRRCRREVGETRDSLHHRQDAARTEHRLAVELREAVLPSWRGSLRLPHDGPRALDVAAARLPPSAQQPAGGDWYDALELSDGALLFSAGDLTGRGAGAASGMVMLLGAVRGMAMTGTEPGPLLTCLNRLLDATVRPALGSAVCLRYRPATRSLVWAQAGHPAPLLFRGGTGRVLDAPRGVLLGAAPGSSYGQTEETLEVGDLLLVHTDGLVPGHAGATAVHRLLGLARGFAAARTAQDCVRAVVREFGEDGRADHACVLVARVAS</sequence>
<feature type="region of interest" description="Disordered" evidence="2">
    <location>
        <begin position="1"/>
        <end position="49"/>
    </location>
</feature>
<dbReference type="Pfam" id="PF08447">
    <property type="entry name" value="PAS_3"/>
    <property type="match status" value="1"/>
</dbReference>
<evidence type="ECO:0000313" key="4">
    <source>
        <dbReference type="EMBL" id="KES04046.1"/>
    </source>
</evidence>
<dbReference type="AlphaFoldDB" id="A0A081XKH3"/>
<dbReference type="InterPro" id="IPR001610">
    <property type="entry name" value="PAC"/>
</dbReference>
<dbReference type="Gene3D" id="2.10.70.100">
    <property type="match status" value="1"/>
</dbReference>
<dbReference type="SMART" id="SM00086">
    <property type="entry name" value="PAC"/>
    <property type="match status" value="1"/>
</dbReference>
<dbReference type="PANTHER" id="PTHR43156">
    <property type="entry name" value="STAGE II SPORULATION PROTEIN E-RELATED"/>
    <property type="match status" value="1"/>
</dbReference>
<accession>A0A081XKH3</accession>
<dbReference type="InterPro" id="IPR000700">
    <property type="entry name" value="PAS-assoc_C"/>
</dbReference>
<dbReference type="EMBL" id="JFCB01000031">
    <property type="protein sequence ID" value="KES04046.1"/>
    <property type="molecule type" value="Genomic_DNA"/>
</dbReference>
<organism evidence="4 5">
    <name type="scientific">Streptomyces toyocaensis</name>
    <dbReference type="NCBI Taxonomy" id="55952"/>
    <lineage>
        <taxon>Bacteria</taxon>
        <taxon>Bacillati</taxon>
        <taxon>Actinomycetota</taxon>
        <taxon>Actinomycetes</taxon>
        <taxon>Kitasatosporales</taxon>
        <taxon>Streptomycetaceae</taxon>
        <taxon>Streptomyces</taxon>
    </lineage>
</organism>
<dbReference type="InterPro" id="IPR035965">
    <property type="entry name" value="PAS-like_dom_sf"/>
</dbReference>
<dbReference type="PANTHER" id="PTHR43156:SF2">
    <property type="entry name" value="STAGE II SPORULATION PROTEIN E"/>
    <property type="match status" value="1"/>
</dbReference>
<proteinExistence type="predicted"/>
<dbReference type="RefSeq" id="WP_037939045.1">
    <property type="nucleotide sequence ID" value="NZ_JBFADL010000026.1"/>
</dbReference>
<comment type="caution">
    <text evidence="4">The sequence shown here is derived from an EMBL/GenBank/DDBJ whole genome shotgun (WGS) entry which is preliminary data.</text>
</comment>
<dbReference type="Gene3D" id="3.60.40.10">
    <property type="entry name" value="PPM-type phosphatase domain"/>
    <property type="match status" value="1"/>
</dbReference>
<dbReference type="InterPro" id="IPR001932">
    <property type="entry name" value="PPM-type_phosphatase-like_dom"/>
</dbReference>
<name>A0A081XKH3_STRTO</name>
<dbReference type="PROSITE" id="PS50113">
    <property type="entry name" value="PAC"/>
    <property type="match status" value="1"/>
</dbReference>
<feature type="domain" description="PAC" evidence="3">
    <location>
        <begin position="164"/>
        <end position="216"/>
    </location>
</feature>
<keyword evidence="1" id="KW-0378">Hydrolase</keyword>
<feature type="region of interest" description="Disordered" evidence="2">
    <location>
        <begin position="73"/>
        <end position="96"/>
    </location>
</feature>
<dbReference type="OrthoDB" id="341868at2"/>
<dbReference type="InterPro" id="IPR013655">
    <property type="entry name" value="PAS_fold_3"/>
</dbReference>
<keyword evidence="5" id="KW-1185">Reference proteome</keyword>
<evidence type="ECO:0000313" key="5">
    <source>
        <dbReference type="Proteomes" id="UP000028341"/>
    </source>
</evidence>
<dbReference type="eggNOG" id="COG2208">
    <property type="taxonomic scope" value="Bacteria"/>
</dbReference>
<reference evidence="4 5" key="1">
    <citation type="submission" date="2014-02" db="EMBL/GenBank/DDBJ databases">
        <title>The genome announcement of Streptomyces toyocaensis NRRL15009.</title>
        <authorList>
            <person name="Hong H.-J."/>
            <person name="Kwun M.J."/>
        </authorList>
    </citation>
    <scope>NUCLEOTIDE SEQUENCE [LARGE SCALE GENOMIC DNA]</scope>
    <source>
        <strain evidence="4 5">NRRL 15009</strain>
    </source>
</reference>
<evidence type="ECO:0000256" key="2">
    <source>
        <dbReference type="SAM" id="MobiDB-lite"/>
    </source>
</evidence>
<dbReference type="Gene3D" id="3.30.450.20">
    <property type="entry name" value="PAS domain"/>
    <property type="match status" value="1"/>
</dbReference>
<dbReference type="SMART" id="SM00331">
    <property type="entry name" value="PP2C_SIG"/>
    <property type="match status" value="1"/>
</dbReference>
<gene>
    <name evidence="4" type="ORF">BU52_27600</name>
</gene>